<protein>
    <submittedName>
        <fullName evidence="11">Iron-chelate-transporting ATPase</fullName>
    </submittedName>
</protein>
<dbReference type="EMBL" id="AMSG01000002">
    <property type="protein sequence ID" value="EKF56455.1"/>
    <property type="molecule type" value="Genomic_DNA"/>
</dbReference>
<evidence type="ECO:0000313" key="12">
    <source>
        <dbReference type="Proteomes" id="UP000007364"/>
    </source>
</evidence>
<keyword evidence="3" id="KW-1003">Cell membrane</keyword>
<dbReference type="FunFam" id="3.40.50.300:FF:000134">
    <property type="entry name" value="Iron-enterobactin ABC transporter ATP-binding protein"/>
    <property type="match status" value="1"/>
</dbReference>
<dbReference type="STRING" id="555500.I215_02993"/>
<dbReference type="InterPro" id="IPR003593">
    <property type="entry name" value="AAA+_ATPase"/>
</dbReference>
<evidence type="ECO:0000256" key="6">
    <source>
        <dbReference type="ARBA" id="ARBA00022840"/>
    </source>
</evidence>
<feature type="domain" description="ABC transporter" evidence="10">
    <location>
        <begin position="2"/>
        <end position="227"/>
    </location>
</feature>
<accession>K2PUV5</accession>
<dbReference type="Pfam" id="PF00005">
    <property type="entry name" value="ABC_tran"/>
    <property type="match status" value="1"/>
</dbReference>
<evidence type="ECO:0000313" key="11">
    <source>
        <dbReference type="EMBL" id="EKF56455.1"/>
    </source>
</evidence>
<dbReference type="SMART" id="SM00382">
    <property type="entry name" value="AAA"/>
    <property type="match status" value="1"/>
</dbReference>
<proteinExistence type="predicted"/>
<evidence type="ECO:0000256" key="3">
    <source>
        <dbReference type="ARBA" id="ARBA00022475"/>
    </source>
</evidence>
<name>K2PUV5_9FLAO</name>
<dbReference type="Proteomes" id="UP000007364">
    <property type="component" value="Unassembled WGS sequence"/>
</dbReference>
<comment type="caution">
    <text evidence="11">The sequence shown here is derived from an EMBL/GenBank/DDBJ whole genome shotgun (WGS) entry which is preliminary data.</text>
</comment>
<dbReference type="PROSITE" id="PS50893">
    <property type="entry name" value="ABC_TRANSPORTER_2"/>
    <property type="match status" value="1"/>
</dbReference>
<comment type="subcellular location">
    <subcellularLocation>
        <location evidence="1">Cell membrane</location>
        <topology evidence="1">Peripheral membrane protein</topology>
    </subcellularLocation>
</comment>
<dbReference type="Gene3D" id="3.40.50.300">
    <property type="entry name" value="P-loop containing nucleotide triphosphate hydrolases"/>
    <property type="match status" value="1"/>
</dbReference>
<keyword evidence="9" id="KW-0472">Membrane</keyword>
<dbReference type="InterPro" id="IPR051535">
    <property type="entry name" value="Siderophore_ABC-ATPase"/>
</dbReference>
<dbReference type="eggNOG" id="COG1120">
    <property type="taxonomic scope" value="Bacteria"/>
</dbReference>
<gene>
    <name evidence="11" type="ORF">I215_02993</name>
</gene>
<dbReference type="OrthoDB" id="9787851at2"/>
<dbReference type="SUPFAM" id="SSF52540">
    <property type="entry name" value="P-loop containing nucleoside triphosphate hydrolases"/>
    <property type="match status" value="1"/>
</dbReference>
<evidence type="ECO:0000256" key="2">
    <source>
        <dbReference type="ARBA" id="ARBA00022448"/>
    </source>
</evidence>
<dbReference type="GO" id="GO:0016887">
    <property type="term" value="F:ATP hydrolysis activity"/>
    <property type="evidence" value="ECO:0007669"/>
    <property type="project" value="InterPro"/>
</dbReference>
<dbReference type="PANTHER" id="PTHR42771:SF2">
    <property type="entry name" value="IRON(3+)-HYDROXAMATE IMPORT ATP-BINDING PROTEIN FHUC"/>
    <property type="match status" value="1"/>
</dbReference>
<evidence type="ECO:0000256" key="1">
    <source>
        <dbReference type="ARBA" id="ARBA00004202"/>
    </source>
</evidence>
<dbReference type="GO" id="GO:0005524">
    <property type="term" value="F:ATP binding"/>
    <property type="evidence" value="ECO:0007669"/>
    <property type="project" value="UniProtKB-KW"/>
</dbReference>
<dbReference type="AlphaFoldDB" id="K2PUV5"/>
<keyword evidence="2" id="KW-0813">Transport</keyword>
<organism evidence="11 12">
    <name type="scientific">Galbibacter marinus</name>
    <dbReference type="NCBI Taxonomy" id="555500"/>
    <lineage>
        <taxon>Bacteria</taxon>
        <taxon>Pseudomonadati</taxon>
        <taxon>Bacteroidota</taxon>
        <taxon>Flavobacteriia</taxon>
        <taxon>Flavobacteriales</taxon>
        <taxon>Flavobacteriaceae</taxon>
        <taxon>Galbibacter</taxon>
    </lineage>
</organism>
<evidence type="ECO:0000256" key="8">
    <source>
        <dbReference type="ARBA" id="ARBA00023065"/>
    </source>
</evidence>
<evidence type="ECO:0000256" key="9">
    <source>
        <dbReference type="ARBA" id="ARBA00023136"/>
    </source>
</evidence>
<keyword evidence="8" id="KW-0406">Ion transport</keyword>
<keyword evidence="5" id="KW-0547">Nucleotide-binding</keyword>
<dbReference type="CDD" id="cd03214">
    <property type="entry name" value="ABC_Iron-Siderophores_B12_Hemin"/>
    <property type="match status" value="1"/>
</dbReference>
<evidence type="ECO:0000259" key="10">
    <source>
        <dbReference type="PROSITE" id="PS50893"/>
    </source>
</evidence>
<evidence type="ECO:0000256" key="4">
    <source>
        <dbReference type="ARBA" id="ARBA00022496"/>
    </source>
</evidence>
<sequence>MISPVAENINFNVQSGELVALVGTNGVGKSTLLRTLSGIQPKLSGEILLHNTLLSSYKSNQLAKSLSIVLTEGIPTKNLSVLEVIALGRQPYTNWIGSLSSKDIDVVKTILNDTGLNELQDKKCYQLSDGQFQRVMIARALAQDTSLILLDEPTTHLDIYHKAYVLKMLKNIVKTTTRSIVFSTHEIGLALQLCDKIVILQKEKSIFGTPEELIKQEVFSDLFGSDLISFDPQTASFKIN</sequence>
<keyword evidence="7" id="KW-0408">Iron</keyword>
<dbReference type="InterPro" id="IPR003439">
    <property type="entry name" value="ABC_transporter-like_ATP-bd"/>
</dbReference>
<reference evidence="11 12" key="1">
    <citation type="journal article" date="2012" name="J. Bacteriol.">
        <title>Genome Sequence of Galbibacter marinum Type Strain ck-I2-15.</title>
        <authorList>
            <person name="Lai Q."/>
            <person name="Li C."/>
            <person name="Shao Z."/>
        </authorList>
    </citation>
    <scope>NUCLEOTIDE SEQUENCE [LARGE SCALE GENOMIC DNA]</scope>
    <source>
        <strain evidence="12">ck-I2-15</strain>
    </source>
</reference>
<keyword evidence="6" id="KW-0067">ATP-binding</keyword>
<evidence type="ECO:0000256" key="7">
    <source>
        <dbReference type="ARBA" id="ARBA00023004"/>
    </source>
</evidence>
<dbReference type="PANTHER" id="PTHR42771">
    <property type="entry name" value="IRON(3+)-HYDROXAMATE IMPORT ATP-BINDING PROTEIN FHUC"/>
    <property type="match status" value="1"/>
</dbReference>
<evidence type="ECO:0000256" key="5">
    <source>
        <dbReference type="ARBA" id="ARBA00022741"/>
    </source>
</evidence>
<dbReference type="RefSeq" id="WP_008990474.1">
    <property type="nucleotide sequence ID" value="NZ_AMSG01000002.1"/>
</dbReference>
<dbReference type="GO" id="GO:0005886">
    <property type="term" value="C:plasma membrane"/>
    <property type="evidence" value="ECO:0007669"/>
    <property type="project" value="UniProtKB-SubCell"/>
</dbReference>
<keyword evidence="4" id="KW-0410">Iron transport</keyword>
<dbReference type="GO" id="GO:0006826">
    <property type="term" value="P:iron ion transport"/>
    <property type="evidence" value="ECO:0007669"/>
    <property type="project" value="UniProtKB-KW"/>
</dbReference>
<dbReference type="PATRIC" id="fig|555500.3.peg.622"/>
<keyword evidence="12" id="KW-1185">Reference proteome</keyword>
<dbReference type="InterPro" id="IPR027417">
    <property type="entry name" value="P-loop_NTPase"/>
</dbReference>